<comment type="caution">
    <text evidence="1">The sequence shown here is derived from an EMBL/GenBank/DDBJ whole genome shotgun (WGS) entry which is preliminary data.</text>
</comment>
<evidence type="ECO:0000313" key="1">
    <source>
        <dbReference type="EMBL" id="KAF8787234.1"/>
    </source>
</evidence>
<organism evidence="1 2">
    <name type="scientific">Argiope bruennichi</name>
    <name type="common">Wasp spider</name>
    <name type="synonym">Aranea bruennichi</name>
    <dbReference type="NCBI Taxonomy" id="94029"/>
    <lineage>
        <taxon>Eukaryota</taxon>
        <taxon>Metazoa</taxon>
        <taxon>Ecdysozoa</taxon>
        <taxon>Arthropoda</taxon>
        <taxon>Chelicerata</taxon>
        <taxon>Arachnida</taxon>
        <taxon>Araneae</taxon>
        <taxon>Araneomorphae</taxon>
        <taxon>Entelegynae</taxon>
        <taxon>Araneoidea</taxon>
        <taxon>Araneidae</taxon>
        <taxon>Argiope</taxon>
    </lineage>
</organism>
<reference evidence="1" key="1">
    <citation type="journal article" date="2020" name="bioRxiv">
        <title>Chromosome-level reference genome of the European wasp spider Argiope bruennichi: a resource for studies on range expansion and evolutionary adaptation.</title>
        <authorList>
            <person name="Sheffer M.M."/>
            <person name="Hoppe A."/>
            <person name="Krehenwinkel H."/>
            <person name="Uhl G."/>
            <person name="Kuss A.W."/>
            <person name="Jensen L."/>
            <person name="Jensen C."/>
            <person name="Gillespie R.G."/>
            <person name="Hoff K.J."/>
            <person name="Prost S."/>
        </authorList>
    </citation>
    <scope>NUCLEOTIDE SEQUENCE</scope>
</reference>
<dbReference type="Proteomes" id="UP000807504">
    <property type="component" value="Unassembled WGS sequence"/>
</dbReference>
<protein>
    <submittedName>
        <fullName evidence="1">Uncharacterized protein</fullName>
    </submittedName>
</protein>
<reference evidence="1" key="2">
    <citation type="submission" date="2020-06" db="EMBL/GenBank/DDBJ databases">
        <authorList>
            <person name="Sheffer M."/>
        </authorList>
    </citation>
    <scope>NUCLEOTIDE SEQUENCE</scope>
</reference>
<gene>
    <name evidence="1" type="ORF">HNY73_008856</name>
</gene>
<accession>A0A8T0F7Q5</accession>
<evidence type="ECO:0000313" key="2">
    <source>
        <dbReference type="Proteomes" id="UP000807504"/>
    </source>
</evidence>
<name>A0A8T0F7Q5_ARGBR</name>
<proteinExistence type="predicted"/>
<keyword evidence="2" id="KW-1185">Reference proteome</keyword>
<dbReference type="EMBL" id="JABXBU010000015">
    <property type="protein sequence ID" value="KAF8787234.1"/>
    <property type="molecule type" value="Genomic_DNA"/>
</dbReference>
<dbReference type="AlphaFoldDB" id="A0A8T0F7Q5"/>
<sequence length="330" mass="37141">MTDKQIAQPFLAYKSKCTLLPGRFVTELVTEMTSHSEAICISASVLDVFPEQCSLEEGGGQWHKLEEFWGDEKQRLQDFDGQTKPLSNSLEKHLLYDDYIQEPSPTQALKDNYSQNETLCILKGEDIKDIPTSYVIGGFESHELIAVGTYVDKNIIPGFQYKVRKNLSDEYLFNGQARFLETIGLGYGKRLTFQGDSLNENDNYFWSDSRLHGYGFTFQAISSNAIFRILNASSGQDIGRIIVNNPAISPDIEIGTVIQDDGRIEKRVEVHFMCDVVFSSSITQPNVLVEDVSVKGEATVVRDGATTKARVTKIVLQEFIQDNCYMLPEE</sequence>